<feature type="short sequence motif" description="GXSXG" evidence="4">
    <location>
        <begin position="42"/>
        <end position="46"/>
    </location>
</feature>
<dbReference type="GO" id="GO:0016787">
    <property type="term" value="F:hydrolase activity"/>
    <property type="evidence" value="ECO:0007669"/>
    <property type="project" value="UniProtKB-UniRule"/>
</dbReference>
<feature type="short sequence motif" description="DGA/G" evidence="4">
    <location>
        <begin position="190"/>
        <end position="192"/>
    </location>
</feature>
<evidence type="ECO:0000259" key="6">
    <source>
        <dbReference type="PROSITE" id="PS51635"/>
    </source>
</evidence>
<proteinExistence type="predicted"/>
<gene>
    <name evidence="7" type="ORF">AMYX_37680</name>
</gene>
<dbReference type="SUPFAM" id="SSF52151">
    <property type="entry name" value="FabD/lysophospholipase-like"/>
    <property type="match status" value="1"/>
</dbReference>
<dbReference type="PANTHER" id="PTHR14226:SF29">
    <property type="entry name" value="NEUROPATHY TARGET ESTERASE SWS"/>
    <property type="match status" value="1"/>
</dbReference>
<evidence type="ECO:0000256" key="4">
    <source>
        <dbReference type="PROSITE-ProRule" id="PRU01161"/>
    </source>
</evidence>
<keyword evidence="8" id="KW-1185">Reference proteome</keyword>
<dbReference type="Pfam" id="PF01734">
    <property type="entry name" value="Patatin"/>
    <property type="match status" value="1"/>
</dbReference>
<dbReference type="PANTHER" id="PTHR14226">
    <property type="entry name" value="NEUROPATHY TARGET ESTERASE/SWISS CHEESE D.MELANOGASTER"/>
    <property type="match status" value="1"/>
</dbReference>
<dbReference type="GO" id="GO:0016042">
    <property type="term" value="P:lipid catabolic process"/>
    <property type="evidence" value="ECO:0007669"/>
    <property type="project" value="UniProtKB-UniRule"/>
</dbReference>
<dbReference type="AlphaFoldDB" id="A0A7I9VSW6"/>
<evidence type="ECO:0000313" key="8">
    <source>
        <dbReference type="Proteomes" id="UP000503640"/>
    </source>
</evidence>
<sequence length="346" mass="36090">MARAAAIVVGGAVAKGAFAAGALAELTRRLQRERTPIRALVGTSSGALNATMVAAGVRAGDPAGAADRLAVLWEQKVDVWHVFEPEPGSWWHGRGLSGTERIVELLASECPQRAQGSAAPEVALRLVVAPLAGTLAAAGGTSFEHVERFAGADLDSASGRRRIFQAAAASAAFPFAFQPVPLDGAGPCVDGGLVNNTPIGEALDQDREVEAIYVISAEPADLTLAPSAAAALGGSALLLRLVELLIDERLTRDLAEARAVNAWLAVLDRLERQGALSSAARADIVQALYPGREPGAVRPVELVEIRPPALLAGNAFKGFFRRELRRAYVEQGRAAARARLDEAPGA</sequence>
<organism evidence="7 8">
    <name type="scientific">Anaeromyxobacter diazotrophicus</name>
    <dbReference type="NCBI Taxonomy" id="2590199"/>
    <lineage>
        <taxon>Bacteria</taxon>
        <taxon>Pseudomonadati</taxon>
        <taxon>Myxococcota</taxon>
        <taxon>Myxococcia</taxon>
        <taxon>Myxococcales</taxon>
        <taxon>Cystobacterineae</taxon>
        <taxon>Anaeromyxobacteraceae</taxon>
        <taxon>Anaeromyxobacter</taxon>
    </lineage>
</organism>
<dbReference type="EMBL" id="BJTG01000010">
    <property type="protein sequence ID" value="GEJ59027.1"/>
    <property type="molecule type" value="Genomic_DNA"/>
</dbReference>
<feature type="signal peptide" evidence="5">
    <location>
        <begin position="1"/>
        <end position="19"/>
    </location>
</feature>
<evidence type="ECO:0000256" key="1">
    <source>
        <dbReference type="ARBA" id="ARBA00022801"/>
    </source>
</evidence>
<keyword evidence="2 4" id="KW-0442">Lipid degradation</keyword>
<dbReference type="Gene3D" id="3.40.1090.10">
    <property type="entry name" value="Cytosolic phospholipase A2 catalytic domain"/>
    <property type="match status" value="2"/>
</dbReference>
<keyword evidence="5" id="KW-0732">Signal</keyword>
<feature type="active site" description="Nucleophile" evidence="4">
    <location>
        <position position="44"/>
    </location>
</feature>
<evidence type="ECO:0000256" key="3">
    <source>
        <dbReference type="ARBA" id="ARBA00023098"/>
    </source>
</evidence>
<feature type="domain" description="PNPLA" evidence="6">
    <location>
        <begin position="7"/>
        <end position="203"/>
    </location>
</feature>
<reference evidence="8" key="1">
    <citation type="journal article" date="2020" name="Appl. Environ. Microbiol.">
        <title>Diazotrophic Anaeromyxobacter Isolates from Soils.</title>
        <authorList>
            <person name="Masuda Y."/>
            <person name="Yamanaka H."/>
            <person name="Xu Z.X."/>
            <person name="Shiratori Y."/>
            <person name="Aono T."/>
            <person name="Amachi S."/>
            <person name="Senoo K."/>
            <person name="Itoh H."/>
        </authorList>
    </citation>
    <scope>NUCLEOTIDE SEQUENCE [LARGE SCALE GENOMIC DNA]</scope>
    <source>
        <strain evidence="8">R267</strain>
    </source>
</reference>
<dbReference type="InterPro" id="IPR016035">
    <property type="entry name" value="Acyl_Trfase/lysoPLipase"/>
</dbReference>
<comment type="caution">
    <text evidence="4">Lacks conserved residue(s) required for the propagation of feature annotation.</text>
</comment>
<evidence type="ECO:0000256" key="2">
    <source>
        <dbReference type="ARBA" id="ARBA00022963"/>
    </source>
</evidence>
<evidence type="ECO:0000256" key="5">
    <source>
        <dbReference type="SAM" id="SignalP"/>
    </source>
</evidence>
<comment type="caution">
    <text evidence="7">The sequence shown here is derived from an EMBL/GenBank/DDBJ whole genome shotgun (WGS) entry which is preliminary data.</text>
</comment>
<keyword evidence="1 4" id="KW-0378">Hydrolase</keyword>
<accession>A0A7I9VSW6</accession>
<protein>
    <recommendedName>
        <fullName evidence="6">PNPLA domain-containing protein</fullName>
    </recommendedName>
</protein>
<keyword evidence="3 4" id="KW-0443">Lipid metabolism</keyword>
<dbReference type="Proteomes" id="UP000503640">
    <property type="component" value="Unassembled WGS sequence"/>
</dbReference>
<dbReference type="InterPro" id="IPR050301">
    <property type="entry name" value="NTE"/>
</dbReference>
<feature type="chain" id="PRO_5029528369" description="PNPLA domain-containing protein" evidence="5">
    <location>
        <begin position="20"/>
        <end position="346"/>
    </location>
</feature>
<evidence type="ECO:0000313" key="7">
    <source>
        <dbReference type="EMBL" id="GEJ59027.1"/>
    </source>
</evidence>
<dbReference type="RefSeq" id="WP_176068140.1">
    <property type="nucleotide sequence ID" value="NZ_BJTG01000010.1"/>
</dbReference>
<name>A0A7I9VSW6_9BACT</name>
<dbReference type="PROSITE" id="PS51635">
    <property type="entry name" value="PNPLA"/>
    <property type="match status" value="1"/>
</dbReference>
<feature type="active site" description="Proton acceptor" evidence="4">
    <location>
        <position position="190"/>
    </location>
</feature>
<dbReference type="InterPro" id="IPR002641">
    <property type="entry name" value="PNPLA_dom"/>
</dbReference>